<dbReference type="Gene3D" id="3.90.1010.10">
    <property type="match status" value="1"/>
</dbReference>
<dbReference type="GO" id="GO:0051536">
    <property type="term" value="F:iron-sulfur cluster binding"/>
    <property type="evidence" value="ECO:0007669"/>
    <property type="project" value="InterPro"/>
</dbReference>
<gene>
    <name evidence="2" type="ordered locus">MYPU_1740</name>
</gene>
<evidence type="ECO:0000313" key="3">
    <source>
        <dbReference type="Proteomes" id="UP000000528"/>
    </source>
</evidence>
<dbReference type="RefSeq" id="WP_010924978.1">
    <property type="nucleotide sequence ID" value="NC_002771.1"/>
</dbReference>
<dbReference type="SUPFAM" id="SSF82649">
    <property type="entry name" value="SufE/NifU"/>
    <property type="match status" value="1"/>
</dbReference>
<dbReference type="Pfam" id="PF01592">
    <property type="entry name" value="NifU_N"/>
    <property type="match status" value="1"/>
</dbReference>
<reference evidence="2 3" key="1">
    <citation type="journal article" date="2001" name="Nucleic Acids Res.">
        <title>The complete genome sequence of the murine respiratory pathogen Mycoplasma pulmonis.</title>
        <authorList>
            <person name="Chambaud I."/>
            <person name="Heilig R."/>
            <person name="Ferris S."/>
            <person name="Barbe V."/>
            <person name="Samson D."/>
            <person name="Galisson F."/>
            <person name="Moszer I."/>
            <person name="Dybvig K."/>
            <person name="Wroblewski H."/>
            <person name="Viari A."/>
            <person name="Rocha E.P.C."/>
            <person name="Blanchard A."/>
        </authorList>
    </citation>
    <scope>NUCLEOTIDE SEQUENCE [LARGE SCALE GENOMIC DNA]</scope>
    <source>
        <strain evidence="2 3">UAB CTIP</strain>
    </source>
</reference>
<evidence type="ECO:0000313" key="2">
    <source>
        <dbReference type="EMBL" id="CAC13347.1"/>
    </source>
</evidence>
<accession>Q98R36</accession>
<dbReference type="Proteomes" id="UP000000528">
    <property type="component" value="Chromosome"/>
</dbReference>
<dbReference type="eggNOG" id="COG0822">
    <property type="taxonomic scope" value="Bacteria"/>
</dbReference>
<dbReference type="EMBL" id="AL445563">
    <property type="protein sequence ID" value="CAC13347.1"/>
    <property type="molecule type" value="Genomic_DNA"/>
</dbReference>
<dbReference type="KEGG" id="mpu:MYPU_1740"/>
<feature type="domain" description="NIF system FeS cluster assembly NifU N-terminal" evidence="1">
    <location>
        <begin position="10"/>
        <end position="127"/>
    </location>
</feature>
<sequence>MTKLNENEKRKLIMKHYEFPINLDKNLDEKTANQIYSSSCADSISIKLEIDKNIVKNISFNGSGCAIFISSTDLLLEQIKNKNIDEVLDIIENYKNMINAKENVKDDKLGNLVIFENVKKHLNRAKCASLTADFIEEKLKKHSS</sequence>
<protein>
    <submittedName>
        <fullName evidence="2">NITROGEN FIXATION PROTEIN NIFU</fullName>
    </submittedName>
</protein>
<name>Q98R36_MYCPU</name>
<dbReference type="GO" id="GO:0016226">
    <property type="term" value="P:iron-sulfur cluster assembly"/>
    <property type="evidence" value="ECO:0007669"/>
    <property type="project" value="InterPro"/>
</dbReference>
<keyword evidence="3" id="KW-1185">Reference proteome</keyword>
<dbReference type="PIR" id="F90533">
    <property type="entry name" value="F90533"/>
</dbReference>
<dbReference type="NCBIfam" id="TIGR01994">
    <property type="entry name" value="SUF_scaf_2"/>
    <property type="match status" value="1"/>
</dbReference>
<dbReference type="AlphaFoldDB" id="Q98R36"/>
<dbReference type="BioCyc" id="MPUL272635:G1GT6-175-MONOMER"/>
<proteinExistence type="predicted"/>
<organism evidence="3">
    <name type="scientific">Mycoplasmopsis pulmonis (strain UAB CTIP)</name>
    <name type="common">Mycoplasma pulmonis</name>
    <dbReference type="NCBI Taxonomy" id="272635"/>
    <lineage>
        <taxon>Bacteria</taxon>
        <taxon>Bacillati</taxon>
        <taxon>Mycoplasmatota</taxon>
        <taxon>Mycoplasmoidales</taxon>
        <taxon>Metamycoplasmataceae</taxon>
        <taxon>Mycoplasmopsis</taxon>
    </lineage>
</organism>
<dbReference type="GO" id="GO:0005506">
    <property type="term" value="F:iron ion binding"/>
    <property type="evidence" value="ECO:0007669"/>
    <property type="project" value="InterPro"/>
</dbReference>
<evidence type="ECO:0000259" key="1">
    <source>
        <dbReference type="Pfam" id="PF01592"/>
    </source>
</evidence>
<dbReference type="CDD" id="cd06664">
    <property type="entry name" value="IscU_like"/>
    <property type="match status" value="1"/>
</dbReference>
<dbReference type="InterPro" id="IPR002871">
    <property type="entry name" value="NIF_FeS_clus_asmbl_NifU_N"/>
</dbReference>
<dbReference type="STRING" id="272635.gene:17576759"/>
<dbReference type="HOGENOM" id="CLU_079283_4_1_14"/>